<dbReference type="PANTHER" id="PTHR44360">
    <property type="entry name" value="DNAJ HOMOLOG SUBFAMILY B MEMBER 9"/>
    <property type="match status" value="1"/>
</dbReference>
<feature type="transmembrane region" description="Helical" evidence="3">
    <location>
        <begin position="169"/>
        <end position="188"/>
    </location>
</feature>
<dbReference type="InterPro" id="IPR001623">
    <property type="entry name" value="DnaJ_domain"/>
</dbReference>
<name>A0A0F4GEH9_9PEZI</name>
<evidence type="ECO:0000313" key="5">
    <source>
        <dbReference type="EMBL" id="KJX94600.1"/>
    </source>
</evidence>
<gene>
    <name evidence="5" type="ORF">TI39_contig4173g00030</name>
</gene>
<dbReference type="EMBL" id="LAFY01004132">
    <property type="protein sequence ID" value="KJX94600.1"/>
    <property type="molecule type" value="Genomic_DNA"/>
</dbReference>
<dbReference type="Pfam" id="PF00226">
    <property type="entry name" value="DnaJ"/>
    <property type="match status" value="1"/>
</dbReference>
<dbReference type="GO" id="GO:0051087">
    <property type="term" value="F:protein-folding chaperone binding"/>
    <property type="evidence" value="ECO:0007669"/>
    <property type="project" value="TreeGrafter"/>
</dbReference>
<dbReference type="Proteomes" id="UP000033647">
    <property type="component" value="Unassembled WGS sequence"/>
</dbReference>
<dbReference type="PANTHER" id="PTHR44360:SF1">
    <property type="entry name" value="DNAJ HOMOLOG SUBFAMILY B MEMBER 9"/>
    <property type="match status" value="1"/>
</dbReference>
<keyword evidence="3" id="KW-1133">Transmembrane helix</keyword>
<feature type="domain" description="J" evidence="4">
    <location>
        <begin position="77"/>
        <end position="144"/>
    </location>
</feature>
<feature type="transmembrane region" description="Helical" evidence="3">
    <location>
        <begin position="52"/>
        <end position="68"/>
    </location>
</feature>
<evidence type="ECO:0000256" key="3">
    <source>
        <dbReference type="SAM" id="Phobius"/>
    </source>
</evidence>
<dbReference type="CDD" id="cd06257">
    <property type="entry name" value="DnaJ"/>
    <property type="match status" value="1"/>
</dbReference>
<keyword evidence="3" id="KW-0472">Membrane</keyword>
<dbReference type="GO" id="GO:0051787">
    <property type="term" value="F:misfolded protein binding"/>
    <property type="evidence" value="ECO:0007669"/>
    <property type="project" value="TreeGrafter"/>
</dbReference>
<comment type="caution">
    <text evidence="5">The sequence shown here is derived from an EMBL/GenBank/DDBJ whole genome shotgun (WGS) entry which is preliminary data.</text>
</comment>
<dbReference type="InterPro" id="IPR051948">
    <property type="entry name" value="Hsp70_co-chaperone_J-domain"/>
</dbReference>
<feature type="transmembrane region" description="Helical" evidence="3">
    <location>
        <begin position="12"/>
        <end position="31"/>
    </location>
</feature>
<dbReference type="PROSITE" id="PS50076">
    <property type="entry name" value="DNAJ_2"/>
    <property type="match status" value="1"/>
</dbReference>
<keyword evidence="3" id="KW-0812">Transmembrane</keyword>
<evidence type="ECO:0000313" key="6">
    <source>
        <dbReference type="Proteomes" id="UP000033647"/>
    </source>
</evidence>
<dbReference type="AlphaFoldDB" id="A0A0F4GEH9"/>
<sequence length="362" mass="40958">MASQLVSLGGWYFLPNLVTGYAQTAAYSIFIRAGDPKPVPGSQRYIRDRRRIHVAVIILYLLYTVYEADYQLRQQGDFYQLLGVPHNVDDRSLQSRFRRLTVQFHPDKATGSDKASIEAIYVRLKAARDTLVDPAKRFAYDRFGPEILRWQSCKTLPDYVYHGLQQLSVYYATSAIALIVLGLMGYLNNGMFWRYFVMGTLFVVEMYTITRPHFPIVLEKFINPSLVATGLRPPYLPFQMIILLRKIAVTFFIAMSQLGPLLQSASPGMEDPSVVSMQQIQRIEAVAGAVDTELSRLIAMEVIPFGNDEASVGELKEGLVDWLKVNTVRNDPEVRAAMARVLERRRAEGRDPGGERPAVGER</sequence>
<keyword evidence="6" id="KW-1185">Reference proteome</keyword>
<dbReference type="GO" id="GO:0036503">
    <property type="term" value="P:ERAD pathway"/>
    <property type="evidence" value="ECO:0007669"/>
    <property type="project" value="TreeGrafter"/>
</dbReference>
<proteinExistence type="predicted"/>
<evidence type="ECO:0000256" key="2">
    <source>
        <dbReference type="SAM" id="MobiDB-lite"/>
    </source>
</evidence>
<reference evidence="5 6" key="1">
    <citation type="submission" date="2015-03" db="EMBL/GenBank/DDBJ databases">
        <title>RNA-seq based gene annotation and comparative genomics of four Zymoseptoria species reveal species-specific pathogenicity related genes and transposable element activity.</title>
        <authorList>
            <person name="Grandaubert J."/>
            <person name="Bhattacharyya A."/>
            <person name="Stukenbrock E.H."/>
        </authorList>
    </citation>
    <scope>NUCLEOTIDE SEQUENCE [LARGE SCALE GENOMIC DNA]</scope>
    <source>
        <strain evidence="5 6">Zb18110</strain>
    </source>
</reference>
<dbReference type="SMART" id="SM00271">
    <property type="entry name" value="DnaJ"/>
    <property type="match status" value="1"/>
</dbReference>
<evidence type="ECO:0000256" key="1">
    <source>
        <dbReference type="ARBA" id="ARBA00023186"/>
    </source>
</evidence>
<accession>A0A0F4GEH9</accession>
<evidence type="ECO:0000259" key="4">
    <source>
        <dbReference type="PROSITE" id="PS50076"/>
    </source>
</evidence>
<dbReference type="InterPro" id="IPR036869">
    <property type="entry name" value="J_dom_sf"/>
</dbReference>
<dbReference type="PRINTS" id="PR00625">
    <property type="entry name" value="JDOMAIN"/>
</dbReference>
<protein>
    <submittedName>
        <fullName evidence="5">Membrane associated DnaJ chaperone like protein</fullName>
    </submittedName>
</protein>
<feature type="region of interest" description="Disordered" evidence="2">
    <location>
        <begin position="343"/>
        <end position="362"/>
    </location>
</feature>
<dbReference type="SUPFAM" id="SSF46565">
    <property type="entry name" value="Chaperone J-domain"/>
    <property type="match status" value="1"/>
</dbReference>
<dbReference type="GO" id="GO:0005783">
    <property type="term" value="C:endoplasmic reticulum"/>
    <property type="evidence" value="ECO:0007669"/>
    <property type="project" value="TreeGrafter"/>
</dbReference>
<dbReference type="OrthoDB" id="436519at2759"/>
<organism evidence="5 6">
    <name type="scientific">Zymoseptoria brevis</name>
    <dbReference type="NCBI Taxonomy" id="1047168"/>
    <lineage>
        <taxon>Eukaryota</taxon>
        <taxon>Fungi</taxon>
        <taxon>Dikarya</taxon>
        <taxon>Ascomycota</taxon>
        <taxon>Pezizomycotina</taxon>
        <taxon>Dothideomycetes</taxon>
        <taxon>Dothideomycetidae</taxon>
        <taxon>Mycosphaerellales</taxon>
        <taxon>Mycosphaerellaceae</taxon>
        <taxon>Zymoseptoria</taxon>
    </lineage>
</organism>
<keyword evidence="1" id="KW-0143">Chaperone</keyword>
<dbReference type="Gene3D" id="1.10.287.110">
    <property type="entry name" value="DnaJ domain"/>
    <property type="match status" value="1"/>
</dbReference>
<dbReference type="STRING" id="1047168.A0A0F4GEH9"/>